<dbReference type="Pfam" id="PF08534">
    <property type="entry name" value="Redoxin"/>
    <property type="match status" value="1"/>
</dbReference>
<evidence type="ECO:0000256" key="2">
    <source>
        <dbReference type="ARBA" id="ARBA00022748"/>
    </source>
</evidence>
<feature type="transmembrane region" description="Helical" evidence="4">
    <location>
        <begin position="110"/>
        <end position="134"/>
    </location>
</feature>
<feature type="transmembrane region" description="Helical" evidence="4">
    <location>
        <begin position="182"/>
        <end position="206"/>
    </location>
</feature>
<keyword evidence="4" id="KW-1133">Transmembrane helix</keyword>
<dbReference type="CDD" id="cd02966">
    <property type="entry name" value="TlpA_like_family"/>
    <property type="match status" value="1"/>
</dbReference>
<dbReference type="InterPro" id="IPR017937">
    <property type="entry name" value="Thioredoxin_CS"/>
</dbReference>
<keyword evidence="2" id="KW-0201">Cytochrome c-type biogenesis</keyword>
<feature type="transmembrane region" description="Helical" evidence="4">
    <location>
        <begin position="20"/>
        <end position="38"/>
    </location>
</feature>
<dbReference type="GO" id="GO:0030313">
    <property type="term" value="C:cell envelope"/>
    <property type="evidence" value="ECO:0007669"/>
    <property type="project" value="UniProtKB-SubCell"/>
</dbReference>
<dbReference type="PROSITE" id="PS00194">
    <property type="entry name" value="THIOREDOXIN_1"/>
    <property type="match status" value="1"/>
</dbReference>
<evidence type="ECO:0000256" key="4">
    <source>
        <dbReference type="SAM" id="Phobius"/>
    </source>
</evidence>
<evidence type="ECO:0000256" key="1">
    <source>
        <dbReference type="ARBA" id="ARBA00004196"/>
    </source>
</evidence>
<protein>
    <recommendedName>
        <fullName evidence="5">Thioredoxin domain-containing protein</fullName>
    </recommendedName>
</protein>
<dbReference type="InterPro" id="IPR013740">
    <property type="entry name" value="Redoxin"/>
</dbReference>
<accession>A0A345HE80</accession>
<dbReference type="InterPro" id="IPR036249">
    <property type="entry name" value="Thioredoxin-like_sf"/>
</dbReference>
<dbReference type="OrthoDB" id="743079at2"/>
<dbReference type="EMBL" id="CP031188">
    <property type="protein sequence ID" value="AXG74890.1"/>
    <property type="molecule type" value="Genomic_DNA"/>
</dbReference>
<dbReference type="CDD" id="cd21809">
    <property type="entry name" value="ABC-2_lan_permease-like"/>
    <property type="match status" value="1"/>
</dbReference>
<keyword evidence="3" id="KW-0676">Redox-active center</keyword>
<feature type="transmembrane region" description="Helical" evidence="4">
    <location>
        <begin position="267"/>
        <end position="285"/>
    </location>
</feature>
<dbReference type="RefSeq" id="WP_114678648.1">
    <property type="nucleotide sequence ID" value="NZ_CP031188.1"/>
</dbReference>
<dbReference type="PANTHER" id="PTHR42852">
    <property type="entry name" value="THIOL:DISULFIDE INTERCHANGE PROTEIN DSBE"/>
    <property type="match status" value="1"/>
</dbReference>
<reference evidence="6 7" key="1">
    <citation type="submission" date="2018-07" db="EMBL/GenBank/DDBJ databases">
        <title>Complete genome sequence of Flavobacterium arcticum type strain SM1502T.</title>
        <authorList>
            <person name="Li Y."/>
            <person name="Li D.-D."/>
        </authorList>
    </citation>
    <scope>NUCLEOTIDE SEQUENCE [LARGE SCALE GENOMIC DNA]</scope>
    <source>
        <strain evidence="6 7">SM1502</strain>
    </source>
</reference>
<comment type="subcellular location">
    <subcellularLocation>
        <location evidence="1">Cell envelope</location>
    </subcellularLocation>
</comment>
<feature type="transmembrane region" description="Helical" evidence="4">
    <location>
        <begin position="58"/>
        <end position="79"/>
    </location>
</feature>
<proteinExistence type="predicted"/>
<dbReference type="InterPro" id="IPR050553">
    <property type="entry name" value="Thioredoxin_ResA/DsbE_sf"/>
</dbReference>
<evidence type="ECO:0000256" key="3">
    <source>
        <dbReference type="ARBA" id="ARBA00023284"/>
    </source>
</evidence>
<keyword evidence="7" id="KW-1185">Reference proteome</keyword>
<name>A0A345HE80_9FLAO</name>
<dbReference type="Proteomes" id="UP000253951">
    <property type="component" value="Chromosome"/>
</dbReference>
<dbReference type="PROSITE" id="PS51352">
    <property type="entry name" value="THIOREDOXIN_2"/>
    <property type="match status" value="1"/>
</dbReference>
<feature type="domain" description="Thioredoxin" evidence="5">
    <location>
        <begin position="591"/>
        <end position="733"/>
    </location>
</feature>
<sequence length="735" mass="83723">MQNFTTALKAEHIKKKGTGLYVVAGILGVISPIIWTIVKLIQDTPNQNKLPYNYFTEYIEGCLDPFATFFFPLMIIITVSRITQLDHKNGGWQLMETQPIKKTSIFFSKFSVTLIANLISIFSLIAGCYLFGYIASFILEVPENASLSFDLGSVLLIASRLFIAGLFFTALQYIISVLLPSFIWSILVGFFLLLAYLFLTAFNVVPDWYPIELLGKIATYKKGSDLGYWFTYSAAVSCICAVIALYIGFKWYKHKKLKLAFGTGKRIAMLVAVLVVFGGLLYYTLAPNVMKLHNRTVITGTIDSDMPINKLYMMDAFINDTIAEISVKDNKFHYVISKDIPLDDYQVALGNLGTIIITMAANDSTFIDLKKRKQTTKITVTGTRLAENRYKKDSQSGWSSVSYYISKNIYLDKPDFIIKELVSGWKEAMAESDKFKTVDNYVPHDDFKQKNKKLLTISYLNMWNDFLKKRTALYPNEETKETPEIAEMKKVVPLNDEGLLSNEDYFDYVSSQITADDTEDVSQNTKSLRAIAKLGKGSFKDKMLFKQLKQSMEDASDKKERDSLAVLYADNFSNNRYTDIILYKKQIIEKLAKGKQAPLFDAITIDNEPVNLADLQGKFVVIDVWATWCGPCRYQSPYFEKLALKYKKENIQFVAASTDDRMDDWYIEAKSKSKSVLQLHINDKKEFSKNYNAVSIPRFILIDPDGNIVNAEMPFPNEQTFEQLLRQALGLKEQK</sequence>
<dbReference type="KEGG" id="fat:DVK85_11895"/>
<dbReference type="Gene3D" id="3.40.30.10">
    <property type="entry name" value="Glutaredoxin"/>
    <property type="match status" value="1"/>
</dbReference>
<feature type="transmembrane region" description="Helical" evidence="4">
    <location>
        <begin position="226"/>
        <end position="247"/>
    </location>
</feature>
<dbReference type="AlphaFoldDB" id="A0A345HE80"/>
<dbReference type="InterPro" id="IPR013766">
    <property type="entry name" value="Thioredoxin_domain"/>
</dbReference>
<dbReference type="SUPFAM" id="SSF52833">
    <property type="entry name" value="Thioredoxin-like"/>
    <property type="match status" value="1"/>
</dbReference>
<evidence type="ECO:0000313" key="6">
    <source>
        <dbReference type="EMBL" id="AXG74890.1"/>
    </source>
</evidence>
<keyword evidence="4" id="KW-0812">Transmembrane</keyword>
<evidence type="ECO:0000313" key="7">
    <source>
        <dbReference type="Proteomes" id="UP000253951"/>
    </source>
</evidence>
<dbReference type="PANTHER" id="PTHR42852:SF13">
    <property type="entry name" value="PROTEIN DIPZ"/>
    <property type="match status" value="1"/>
</dbReference>
<organism evidence="6 7">
    <name type="scientific">Flavobacterium arcticum</name>
    <dbReference type="NCBI Taxonomy" id="1784713"/>
    <lineage>
        <taxon>Bacteria</taxon>
        <taxon>Pseudomonadati</taxon>
        <taxon>Bacteroidota</taxon>
        <taxon>Flavobacteriia</taxon>
        <taxon>Flavobacteriales</taxon>
        <taxon>Flavobacteriaceae</taxon>
        <taxon>Flavobacterium</taxon>
    </lineage>
</organism>
<dbReference type="GO" id="GO:0017004">
    <property type="term" value="P:cytochrome complex assembly"/>
    <property type="evidence" value="ECO:0007669"/>
    <property type="project" value="UniProtKB-KW"/>
</dbReference>
<gene>
    <name evidence="6" type="ORF">DVK85_11895</name>
</gene>
<evidence type="ECO:0000259" key="5">
    <source>
        <dbReference type="PROSITE" id="PS51352"/>
    </source>
</evidence>
<feature type="transmembrane region" description="Helical" evidence="4">
    <location>
        <begin position="154"/>
        <end position="175"/>
    </location>
</feature>
<dbReference type="GO" id="GO:0016491">
    <property type="term" value="F:oxidoreductase activity"/>
    <property type="evidence" value="ECO:0007669"/>
    <property type="project" value="InterPro"/>
</dbReference>
<dbReference type="Pfam" id="PF12730">
    <property type="entry name" value="ABC2_membrane_4"/>
    <property type="match status" value="1"/>
</dbReference>
<keyword evidence="4" id="KW-0472">Membrane</keyword>